<keyword evidence="1" id="KW-0812">Transmembrane</keyword>
<dbReference type="PANTHER" id="PTHR40044:SF1">
    <property type="entry name" value="INTEGRAL MEMBRANE PROTEIN"/>
    <property type="match status" value="1"/>
</dbReference>
<feature type="transmembrane region" description="Helical" evidence="1">
    <location>
        <begin position="6"/>
        <end position="26"/>
    </location>
</feature>
<reference evidence="2" key="1">
    <citation type="submission" date="2020-03" db="EMBL/GenBank/DDBJ databases">
        <title>The deep terrestrial virosphere.</title>
        <authorList>
            <person name="Holmfeldt K."/>
            <person name="Nilsson E."/>
            <person name="Simone D."/>
            <person name="Lopez-Fernandez M."/>
            <person name="Wu X."/>
            <person name="de Brujin I."/>
            <person name="Lundin D."/>
            <person name="Andersson A."/>
            <person name="Bertilsson S."/>
            <person name="Dopson M."/>
        </authorList>
    </citation>
    <scope>NUCLEOTIDE SEQUENCE</scope>
    <source>
        <strain evidence="2">MM171B01706</strain>
    </source>
</reference>
<dbReference type="Pfam" id="PF06177">
    <property type="entry name" value="QueT"/>
    <property type="match status" value="1"/>
</dbReference>
<dbReference type="InterPro" id="IPR010387">
    <property type="entry name" value="QueT"/>
</dbReference>
<feature type="transmembrane region" description="Helical" evidence="1">
    <location>
        <begin position="134"/>
        <end position="154"/>
    </location>
</feature>
<evidence type="ECO:0000313" key="2">
    <source>
        <dbReference type="EMBL" id="QJB01940.1"/>
    </source>
</evidence>
<dbReference type="PANTHER" id="PTHR40044">
    <property type="entry name" value="INTEGRAL MEMBRANE PROTEIN-RELATED"/>
    <property type="match status" value="1"/>
</dbReference>
<name>A0A6M3M712_9ZZZZ</name>
<gene>
    <name evidence="2" type="ORF">MM171B01706_0005</name>
</gene>
<feature type="transmembrane region" description="Helical" evidence="1">
    <location>
        <begin position="102"/>
        <end position="128"/>
    </location>
</feature>
<feature type="transmembrane region" description="Helical" evidence="1">
    <location>
        <begin position="72"/>
        <end position="90"/>
    </location>
</feature>
<feature type="transmembrane region" description="Helical" evidence="1">
    <location>
        <begin position="38"/>
        <end position="60"/>
    </location>
</feature>
<accession>A0A6M3M712</accession>
<keyword evidence="1" id="KW-0472">Membrane</keyword>
<dbReference type="AlphaFoldDB" id="A0A6M3M712"/>
<proteinExistence type="predicted"/>
<evidence type="ECO:0000256" key="1">
    <source>
        <dbReference type="SAM" id="Phobius"/>
    </source>
</evidence>
<organism evidence="2">
    <name type="scientific">viral metagenome</name>
    <dbReference type="NCBI Taxonomy" id="1070528"/>
    <lineage>
        <taxon>unclassified sequences</taxon>
        <taxon>metagenomes</taxon>
        <taxon>organismal metagenomes</taxon>
    </lineage>
</organism>
<protein>
    <submittedName>
        <fullName evidence="2">Putative QueT transporter family protein</fullName>
    </submittedName>
</protein>
<dbReference type="EMBL" id="MT143746">
    <property type="protein sequence ID" value="QJB01940.1"/>
    <property type="molecule type" value="Genomic_DNA"/>
</dbReference>
<keyword evidence="1" id="KW-1133">Transmembrane helix</keyword>
<dbReference type="PIRSF" id="PIRSF031501">
    <property type="entry name" value="QueT"/>
    <property type="match status" value="1"/>
</dbReference>
<sequence>MKTREVVLVAVVAALYAVLTVAIAPLSYGPVQFRASEVLKVLVLFDPWLSLGIGIGTFFANMASPFVGPWELVWMPLTDVVGALLAWTLYRACGRRWPWVSCLLYAVLTGLSVATMLTMLGLGGFWLLALSVGASEAIVLTAGLGMFKAAGAWLPHRR</sequence>
<dbReference type="Gene3D" id="1.10.1760.20">
    <property type="match status" value="1"/>
</dbReference>